<feature type="transmembrane region" description="Helical" evidence="1">
    <location>
        <begin position="12"/>
        <end position="28"/>
    </location>
</feature>
<dbReference type="InterPro" id="IPR050229">
    <property type="entry name" value="GlpE_sulfurtransferase"/>
</dbReference>
<sequence>MERLFEFATTHWILASSFVGLLIALFLLEKHRSGRTISPQQATLLLNKDEGVILDVRDKKDFSEGRIKGSVHIPLASLKDRTADLEKYKDKQLVIVDKAGQHSGIAGKTLKAAGFENVCRMSGGISEWKNSSLPLVKK</sequence>
<keyword evidence="1" id="KW-0472">Membrane</keyword>
<protein>
    <submittedName>
        <fullName evidence="3">Rhodanese-like domain-containing protein</fullName>
    </submittedName>
</protein>
<dbReference type="Proteomes" id="UP001163739">
    <property type="component" value="Chromosome"/>
</dbReference>
<dbReference type="Pfam" id="PF00581">
    <property type="entry name" value="Rhodanese"/>
    <property type="match status" value="1"/>
</dbReference>
<evidence type="ECO:0000313" key="3">
    <source>
        <dbReference type="EMBL" id="UZE97033.1"/>
    </source>
</evidence>
<dbReference type="InterPro" id="IPR036873">
    <property type="entry name" value="Rhodanese-like_dom_sf"/>
</dbReference>
<dbReference type="SMART" id="SM00450">
    <property type="entry name" value="RHOD"/>
    <property type="match status" value="1"/>
</dbReference>
<accession>A0ABY6N4H9</accession>
<reference evidence="3" key="1">
    <citation type="submission" date="2022-06" db="EMBL/GenBank/DDBJ databases">
        <title>Alkalimarinus sp. nov., isolated from gut of a Alitta virens.</title>
        <authorList>
            <person name="Yang A.I."/>
            <person name="Shin N.-R."/>
        </authorList>
    </citation>
    <scope>NUCLEOTIDE SEQUENCE</scope>
    <source>
        <strain evidence="3">A2M4</strain>
    </source>
</reference>
<dbReference type="PANTHER" id="PTHR43031:SF18">
    <property type="entry name" value="RHODANESE-RELATED SULFURTRANSFERASES"/>
    <property type="match status" value="1"/>
</dbReference>
<keyword evidence="1" id="KW-1133">Transmembrane helix</keyword>
<dbReference type="InterPro" id="IPR001763">
    <property type="entry name" value="Rhodanese-like_dom"/>
</dbReference>
<dbReference type="SUPFAM" id="SSF52821">
    <property type="entry name" value="Rhodanese/Cell cycle control phosphatase"/>
    <property type="match status" value="1"/>
</dbReference>
<evidence type="ECO:0000256" key="1">
    <source>
        <dbReference type="SAM" id="Phobius"/>
    </source>
</evidence>
<organism evidence="3 4">
    <name type="scientific">Alkalimarinus alittae</name>
    <dbReference type="NCBI Taxonomy" id="2961619"/>
    <lineage>
        <taxon>Bacteria</taxon>
        <taxon>Pseudomonadati</taxon>
        <taxon>Pseudomonadota</taxon>
        <taxon>Gammaproteobacteria</taxon>
        <taxon>Alteromonadales</taxon>
        <taxon>Alteromonadaceae</taxon>
        <taxon>Alkalimarinus</taxon>
    </lineage>
</organism>
<keyword evidence="1" id="KW-0812">Transmembrane</keyword>
<dbReference type="RefSeq" id="WP_265048514.1">
    <property type="nucleotide sequence ID" value="NZ_CP100390.1"/>
</dbReference>
<dbReference type="CDD" id="cd00158">
    <property type="entry name" value="RHOD"/>
    <property type="match status" value="1"/>
</dbReference>
<feature type="domain" description="Rhodanese" evidence="2">
    <location>
        <begin position="47"/>
        <end position="137"/>
    </location>
</feature>
<evidence type="ECO:0000259" key="2">
    <source>
        <dbReference type="PROSITE" id="PS50206"/>
    </source>
</evidence>
<dbReference type="PANTHER" id="PTHR43031">
    <property type="entry name" value="FAD-DEPENDENT OXIDOREDUCTASE"/>
    <property type="match status" value="1"/>
</dbReference>
<name>A0ABY6N4H9_9ALTE</name>
<dbReference type="EMBL" id="CP100390">
    <property type="protein sequence ID" value="UZE97033.1"/>
    <property type="molecule type" value="Genomic_DNA"/>
</dbReference>
<gene>
    <name evidence="3" type="ORF">NKI27_04605</name>
</gene>
<dbReference type="Gene3D" id="3.40.250.10">
    <property type="entry name" value="Rhodanese-like domain"/>
    <property type="match status" value="1"/>
</dbReference>
<dbReference type="PROSITE" id="PS50206">
    <property type="entry name" value="RHODANESE_3"/>
    <property type="match status" value="1"/>
</dbReference>
<evidence type="ECO:0000313" key="4">
    <source>
        <dbReference type="Proteomes" id="UP001163739"/>
    </source>
</evidence>
<keyword evidence="4" id="KW-1185">Reference proteome</keyword>
<proteinExistence type="predicted"/>